<dbReference type="STRING" id="425504.SAMN05216206_2111"/>
<dbReference type="PANTHER" id="PTHR38834">
    <property type="entry name" value="PERIPLASMIC SUBSTRATE BINDING PROTEIN FAMILY 3"/>
    <property type="match status" value="1"/>
</dbReference>
<dbReference type="Proteomes" id="UP000243606">
    <property type="component" value="Unassembled WGS sequence"/>
</dbReference>
<dbReference type="EMBL" id="FOQL01000002">
    <property type="protein sequence ID" value="SFI39365.1"/>
    <property type="molecule type" value="Genomic_DNA"/>
</dbReference>
<organism evidence="2 3">
    <name type="scientific">Pseudomonas guineae</name>
    <dbReference type="NCBI Taxonomy" id="425504"/>
    <lineage>
        <taxon>Bacteria</taxon>
        <taxon>Pseudomonadati</taxon>
        <taxon>Pseudomonadota</taxon>
        <taxon>Gammaproteobacteria</taxon>
        <taxon>Pseudomonadales</taxon>
        <taxon>Pseudomonadaceae</taxon>
        <taxon>Pseudomonas</taxon>
    </lineage>
</organism>
<reference evidence="3" key="1">
    <citation type="submission" date="2016-10" db="EMBL/GenBank/DDBJ databases">
        <authorList>
            <person name="Varghese N."/>
            <person name="Submissions S."/>
        </authorList>
    </citation>
    <scope>NUCLEOTIDE SEQUENCE [LARGE SCALE GENOMIC DNA]</scope>
    <source>
        <strain evidence="3">LMG 24016</strain>
    </source>
</reference>
<sequence length="246" mass="27556">MVIKVLICFGLALLSGRVWATEIGVFAPEEAPYQYLDSSSGQAAGFAVEVVQLVLKEAGSKVPIQLQPWPRIECCVLEQPNNLIFTVYRNQESELDYRWVGSLVPFKIVVYRLKSRQDVQASSVSELGQYRIGVAAQGGRFRYLSKQGLAANLDIANNDESNIRKFFHGRFDLLPEDPTMLFYSTQRFGLDFSQVERLFELTDLAGEGYLAFTLGTEDALVSQFTRALEKVKSGSAYRGLLLKYGL</sequence>
<keyword evidence="3" id="KW-1185">Reference proteome</keyword>
<dbReference type="PANTHER" id="PTHR38834:SF3">
    <property type="entry name" value="SOLUTE-BINDING PROTEIN FAMILY 3_N-TERMINAL DOMAIN-CONTAINING PROTEIN"/>
    <property type="match status" value="1"/>
</dbReference>
<dbReference type="RefSeq" id="WP_090241897.1">
    <property type="nucleotide sequence ID" value="NZ_CAXBNE010000206.1"/>
</dbReference>
<dbReference type="Gene3D" id="3.40.190.10">
    <property type="entry name" value="Periplasmic binding protein-like II"/>
    <property type="match status" value="2"/>
</dbReference>
<evidence type="ECO:0000256" key="1">
    <source>
        <dbReference type="SAM" id="SignalP"/>
    </source>
</evidence>
<dbReference type="SUPFAM" id="SSF53850">
    <property type="entry name" value="Periplasmic binding protein-like II"/>
    <property type="match status" value="1"/>
</dbReference>
<name>A0A1I3HUG5_9PSED</name>
<evidence type="ECO:0000313" key="3">
    <source>
        <dbReference type="Proteomes" id="UP000243606"/>
    </source>
</evidence>
<feature type="chain" id="PRO_5017300332" evidence="1">
    <location>
        <begin position="21"/>
        <end position="246"/>
    </location>
</feature>
<evidence type="ECO:0000313" key="2">
    <source>
        <dbReference type="EMBL" id="SFI39365.1"/>
    </source>
</evidence>
<protein>
    <submittedName>
        <fullName evidence="2">Amino acid ABC transporter substrate-binding protein, PAAT family</fullName>
    </submittedName>
</protein>
<proteinExistence type="predicted"/>
<feature type="signal peptide" evidence="1">
    <location>
        <begin position="1"/>
        <end position="20"/>
    </location>
</feature>
<dbReference type="AlphaFoldDB" id="A0A1I3HUG5"/>
<gene>
    <name evidence="2" type="ORF">SAMN05216206_2111</name>
</gene>
<keyword evidence="1" id="KW-0732">Signal</keyword>
<dbReference type="OrthoDB" id="8587856at2"/>
<accession>A0A1I3HUG5</accession>